<dbReference type="EMBL" id="JACJID010000007">
    <property type="protein sequence ID" value="MBA8930600.1"/>
    <property type="molecule type" value="Genomic_DNA"/>
</dbReference>
<reference evidence="1 2" key="1">
    <citation type="submission" date="2020-08" db="EMBL/GenBank/DDBJ databases">
        <title>Genomic Encyclopedia of Archaeal and Bacterial Type Strains, Phase II (KMG-II): from individual species to whole genera.</title>
        <authorList>
            <person name="Goeker M."/>
        </authorList>
    </citation>
    <scope>NUCLEOTIDE SEQUENCE [LARGE SCALE GENOMIC DNA]</scope>
    <source>
        <strain evidence="1 2">DSM 43850</strain>
    </source>
</reference>
<evidence type="ECO:0000313" key="1">
    <source>
        <dbReference type="EMBL" id="MBA8930600.1"/>
    </source>
</evidence>
<proteinExistence type="predicted"/>
<keyword evidence="2" id="KW-1185">Reference proteome</keyword>
<comment type="caution">
    <text evidence="1">The sequence shown here is derived from an EMBL/GenBank/DDBJ whole genome shotgun (WGS) entry which is preliminary data.</text>
</comment>
<name>A0ABR6BV81_9PSEU</name>
<dbReference type="RefSeq" id="WP_182839968.1">
    <property type="nucleotide sequence ID" value="NZ_BAAABQ010000008.1"/>
</dbReference>
<dbReference type="Proteomes" id="UP000517916">
    <property type="component" value="Unassembled WGS sequence"/>
</dbReference>
<sequence length="80" mass="8327">MAAVRDGTFATAAGDINEHVVVEFIDVLPSAADDVAPALLRGTSRLLDALASPLFSSSLYRECVVPACGVAGEHRACVRL</sequence>
<protein>
    <submittedName>
        <fullName evidence="1">Uncharacterized protein</fullName>
    </submittedName>
</protein>
<gene>
    <name evidence="1" type="ORF">BC739_007847</name>
</gene>
<evidence type="ECO:0000313" key="2">
    <source>
        <dbReference type="Proteomes" id="UP000517916"/>
    </source>
</evidence>
<accession>A0ABR6BV81</accession>
<organism evidence="1 2">
    <name type="scientific">Kutzneria viridogrisea</name>
    <dbReference type="NCBI Taxonomy" id="47990"/>
    <lineage>
        <taxon>Bacteria</taxon>
        <taxon>Bacillati</taxon>
        <taxon>Actinomycetota</taxon>
        <taxon>Actinomycetes</taxon>
        <taxon>Pseudonocardiales</taxon>
        <taxon>Pseudonocardiaceae</taxon>
        <taxon>Kutzneria</taxon>
    </lineage>
</organism>